<comment type="caution">
    <text evidence="5">The sequence shown here is derived from an EMBL/GenBank/DDBJ whole genome shotgun (WGS) entry which is preliminary data.</text>
</comment>
<name>A0A255YI34_9SPHN</name>
<evidence type="ECO:0000256" key="4">
    <source>
        <dbReference type="RuleBase" id="RU000363"/>
    </source>
</evidence>
<evidence type="ECO:0000313" key="5">
    <source>
        <dbReference type="EMBL" id="OYQ28838.1"/>
    </source>
</evidence>
<comment type="similarity">
    <text evidence="1 4">Belongs to the short-chain dehydrogenases/reductases (SDR) family.</text>
</comment>
<dbReference type="PRINTS" id="PR00080">
    <property type="entry name" value="SDRFAMILY"/>
</dbReference>
<evidence type="ECO:0000256" key="2">
    <source>
        <dbReference type="ARBA" id="ARBA00022857"/>
    </source>
</evidence>
<accession>A0A255YI34</accession>
<evidence type="ECO:0000313" key="6">
    <source>
        <dbReference type="Proteomes" id="UP000216991"/>
    </source>
</evidence>
<dbReference type="SUPFAM" id="SSF51735">
    <property type="entry name" value="NAD(P)-binding Rossmann-fold domains"/>
    <property type="match status" value="1"/>
</dbReference>
<dbReference type="PRINTS" id="PR00081">
    <property type="entry name" value="GDHRDH"/>
</dbReference>
<dbReference type="GO" id="GO:0016491">
    <property type="term" value="F:oxidoreductase activity"/>
    <property type="evidence" value="ECO:0007669"/>
    <property type="project" value="UniProtKB-KW"/>
</dbReference>
<dbReference type="PANTHER" id="PTHR43618:SF8">
    <property type="entry name" value="7ALPHA-HYDROXYSTEROID DEHYDROGENASE"/>
    <property type="match status" value="1"/>
</dbReference>
<dbReference type="AlphaFoldDB" id="A0A255YI34"/>
<dbReference type="InterPro" id="IPR002347">
    <property type="entry name" value="SDR_fam"/>
</dbReference>
<dbReference type="InterPro" id="IPR052178">
    <property type="entry name" value="Sec_Metab_Biosynth_SDR"/>
</dbReference>
<dbReference type="PANTHER" id="PTHR43618">
    <property type="entry name" value="7-ALPHA-HYDROXYSTEROID DEHYDROGENASE"/>
    <property type="match status" value="1"/>
</dbReference>
<dbReference type="Proteomes" id="UP000216991">
    <property type="component" value="Unassembled WGS sequence"/>
</dbReference>
<dbReference type="CDD" id="cd05233">
    <property type="entry name" value="SDR_c"/>
    <property type="match status" value="1"/>
</dbReference>
<dbReference type="FunFam" id="3.40.50.720:FF:000084">
    <property type="entry name" value="Short-chain dehydrogenase reductase"/>
    <property type="match status" value="1"/>
</dbReference>
<evidence type="ECO:0000256" key="3">
    <source>
        <dbReference type="ARBA" id="ARBA00023002"/>
    </source>
</evidence>
<dbReference type="Gene3D" id="3.40.50.720">
    <property type="entry name" value="NAD(P)-binding Rossmann-like Domain"/>
    <property type="match status" value="1"/>
</dbReference>
<dbReference type="RefSeq" id="WP_094473642.1">
    <property type="nucleotide sequence ID" value="NZ_NOXT01000107.1"/>
</dbReference>
<gene>
    <name evidence="5" type="ORF">CHU93_08390</name>
</gene>
<proteinExistence type="inferred from homology"/>
<dbReference type="Pfam" id="PF00106">
    <property type="entry name" value="adh_short"/>
    <property type="match status" value="1"/>
</dbReference>
<keyword evidence="3" id="KW-0560">Oxidoreductase</keyword>
<protein>
    <submittedName>
        <fullName evidence="5">Short-chain dehydrogenase</fullName>
    </submittedName>
</protein>
<keyword evidence="2" id="KW-0521">NADP</keyword>
<dbReference type="EMBL" id="NOXT01000107">
    <property type="protein sequence ID" value="OYQ28838.1"/>
    <property type="molecule type" value="Genomic_DNA"/>
</dbReference>
<evidence type="ECO:0000256" key="1">
    <source>
        <dbReference type="ARBA" id="ARBA00006484"/>
    </source>
</evidence>
<dbReference type="OrthoDB" id="9796652at2"/>
<dbReference type="InterPro" id="IPR036291">
    <property type="entry name" value="NAD(P)-bd_dom_sf"/>
</dbReference>
<keyword evidence="6" id="KW-1185">Reference proteome</keyword>
<reference evidence="5 6" key="1">
    <citation type="submission" date="2017-07" db="EMBL/GenBank/DDBJ databases">
        <title>Sandarakinorhabdus cyanobacteriorum sp. nov., a novel bacterium isolated from cyanobacterial aggregates in a eutrophic lake.</title>
        <authorList>
            <person name="Cai H."/>
        </authorList>
    </citation>
    <scope>NUCLEOTIDE SEQUENCE [LARGE SCALE GENOMIC DNA]</scope>
    <source>
        <strain evidence="5 6">TH057</strain>
    </source>
</reference>
<sequence>MPYPLPNASHDLTGQLAIITGASSGLGARFARVLAAAGATVAVCARRVDRLEALVADITAAGGKARAFALDAADQAQCVGLAERVEAELGPVSILINNAGIPDAARAHKVSLELYNQVMAVNVNAPWLLSTSLAARRLADGGALRIVNMASMAAFEYNGHGAALYSMTKAAVVRMTEVLSVEWAKFPINVNAIAPGAFASEMMDGMMSRMGDITQHFRRKRLGDPAMMDSTLLYLVSPAGEAVTGTIIKIDDGQSNR</sequence>
<organism evidence="5 6">
    <name type="scientific">Sandarakinorhabdus cyanobacteriorum</name>
    <dbReference type="NCBI Taxonomy" id="1981098"/>
    <lineage>
        <taxon>Bacteria</taxon>
        <taxon>Pseudomonadati</taxon>
        <taxon>Pseudomonadota</taxon>
        <taxon>Alphaproteobacteria</taxon>
        <taxon>Sphingomonadales</taxon>
        <taxon>Sphingosinicellaceae</taxon>
        <taxon>Sandarakinorhabdus</taxon>
    </lineage>
</organism>